<dbReference type="RefSeq" id="WP_353947609.1">
    <property type="nucleotide sequence ID" value="NZ_CP159510.1"/>
</dbReference>
<evidence type="ECO:0000313" key="1">
    <source>
        <dbReference type="EMBL" id="XCJ15872.1"/>
    </source>
</evidence>
<dbReference type="EMBL" id="CP159510">
    <property type="protein sequence ID" value="XCJ15872.1"/>
    <property type="molecule type" value="Genomic_DNA"/>
</dbReference>
<organism evidence="1">
    <name type="scientific">Sporolactobacillus sp. Y61</name>
    <dbReference type="NCBI Taxonomy" id="3160863"/>
    <lineage>
        <taxon>Bacteria</taxon>
        <taxon>Bacillati</taxon>
        <taxon>Bacillota</taxon>
        <taxon>Bacilli</taxon>
        <taxon>Bacillales</taxon>
        <taxon>Sporolactobacillaceae</taxon>
        <taxon>Sporolactobacillus</taxon>
    </lineage>
</organism>
<dbReference type="AlphaFoldDB" id="A0AAU8ICE0"/>
<evidence type="ECO:0008006" key="2">
    <source>
        <dbReference type="Google" id="ProtNLM"/>
    </source>
</evidence>
<sequence>MNTHEMSHLFVQYVNGWKTSNKRLILSVCDPLCEITECYGPKYHGIGQIERWIIDWISKNHRVSQWDILGSFFDLPARTAVFEWTFACYSDHRDHYFKGCSIVQFNQMYITRIKEFRMEPEQYYPFK</sequence>
<proteinExistence type="predicted"/>
<gene>
    <name evidence="1" type="ORF">ABNN70_09070</name>
</gene>
<name>A0AAU8ICE0_9BACL</name>
<reference evidence="1" key="1">
    <citation type="submission" date="2024-06" db="EMBL/GenBank/DDBJ databases">
        <authorList>
            <person name="Fan A."/>
            <person name="Zhang F.Y."/>
            <person name="Zhang L."/>
        </authorList>
    </citation>
    <scope>NUCLEOTIDE SEQUENCE</scope>
    <source>
        <strain evidence="1">Y61</strain>
    </source>
</reference>
<accession>A0AAU8ICE0</accession>
<protein>
    <recommendedName>
        <fullName evidence="2">Nuclear transport factor 2 family protein</fullName>
    </recommendedName>
</protein>